<feature type="domain" description="Cytochrome oxidase subunit I profile" evidence="20">
    <location>
        <begin position="43"/>
        <end position="549"/>
    </location>
</feature>
<evidence type="ECO:0000256" key="16">
    <source>
        <dbReference type="ARBA" id="ARBA00047816"/>
    </source>
</evidence>
<dbReference type="PANTHER" id="PTHR10422:SF35">
    <property type="entry name" value="CYTOCHROME BO(3) UBIQUINOL OXIDASE SUBUNIT 1"/>
    <property type="match status" value="1"/>
</dbReference>
<gene>
    <name evidence="21" type="primary">ctaD</name>
    <name evidence="21" type="ORF">SYV04_14915</name>
</gene>
<feature type="transmembrane region" description="Helical" evidence="18">
    <location>
        <begin position="618"/>
        <end position="634"/>
    </location>
</feature>
<evidence type="ECO:0000256" key="11">
    <source>
        <dbReference type="ARBA" id="ARBA00022982"/>
    </source>
</evidence>
<feature type="transmembrane region" description="Helical" evidence="18">
    <location>
        <begin position="487"/>
        <end position="511"/>
    </location>
</feature>
<feature type="region of interest" description="Disordered" evidence="19">
    <location>
        <begin position="1"/>
        <end position="25"/>
    </location>
</feature>
<evidence type="ECO:0000256" key="19">
    <source>
        <dbReference type="SAM" id="MobiDB-lite"/>
    </source>
</evidence>
<comment type="caution">
    <text evidence="21">The sequence shown here is derived from an EMBL/GenBank/DDBJ whole genome shotgun (WGS) entry which is preliminary data.</text>
</comment>
<comment type="catalytic activity">
    <reaction evidence="16 18">
        <text>4 Fe(II)-[cytochrome c] + O2 + 8 H(+)(in) = 4 Fe(III)-[cytochrome c] + 2 H2O + 4 H(+)(out)</text>
        <dbReference type="Rhea" id="RHEA:11436"/>
        <dbReference type="Rhea" id="RHEA-COMP:10350"/>
        <dbReference type="Rhea" id="RHEA-COMP:14399"/>
        <dbReference type="ChEBI" id="CHEBI:15377"/>
        <dbReference type="ChEBI" id="CHEBI:15378"/>
        <dbReference type="ChEBI" id="CHEBI:15379"/>
        <dbReference type="ChEBI" id="CHEBI:29033"/>
        <dbReference type="ChEBI" id="CHEBI:29034"/>
        <dbReference type="EC" id="7.1.1.9"/>
    </reaction>
</comment>
<dbReference type="Pfam" id="PF00115">
    <property type="entry name" value="COX1"/>
    <property type="match status" value="1"/>
</dbReference>
<dbReference type="EC" id="7.1.1.9" evidence="18"/>
<evidence type="ECO:0000256" key="5">
    <source>
        <dbReference type="ARBA" id="ARBA00022475"/>
    </source>
</evidence>
<keyword evidence="4 17" id="KW-0813">Transport</keyword>
<organism evidence="21 22">
    <name type="scientific">Hyalangium rubrum</name>
    <dbReference type="NCBI Taxonomy" id="3103134"/>
    <lineage>
        <taxon>Bacteria</taxon>
        <taxon>Pseudomonadati</taxon>
        <taxon>Myxococcota</taxon>
        <taxon>Myxococcia</taxon>
        <taxon>Myxococcales</taxon>
        <taxon>Cystobacterineae</taxon>
        <taxon>Archangiaceae</taxon>
        <taxon>Hyalangium</taxon>
    </lineage>
</organism>
<evidence type="ECO:0000256" key="14">
    <source>
        <dbReference type="ARBA" id="ARBA00023008"/>
    </source>
</evidence>
<dbReference type="InterPro" id="IPR000883">
    <property type="entry name" value="Cyt_C_Oxase_1"/>
</dbReference>
<keyword evidence="11 17" id="KW-0249">Electron transport</keyword>
<evidence type="ECO:0000313" key="21">
    <source>
        <dbReference type="EMBL" id="MDY7227703.1"/>
    </source>
</evidence>
<evidence type="ECO:0000259" key="20">
    <source>
        <dbReference type="PROSITE" id="PS50855"/>
    </source>
</evidence>
<feature type="transmembrane region" description="Helical" evidence="18">
    <location>
        <begin position="225"/>
        <end position="247"/>
    </location>
</feature>
<dbReference type="NCBIfam" id="TIGR02891">
    <property type="entry name" value="CtaD_CoxA"/>
    <property type="match status" value="1"/>
</dbReference>
<evidence type="ECO:0000313" key="22">
    <source>
        <dbReference type="Proteomes" id="UP001291309"/>
    </source>
</evidence>
<dbReference type="InterPro" id="IPR023616">
    <property type="entry name" value="Cyt_c_oxase-like_su1_dom"/>
</dbReference>
<keyword evidence="8 17" id="KW-0812">Transmembrane</keyword>
<evidence type="ECO:0000256" key="1">
    <source>
        <dbReference type="ARBA" id="ARBA00004651"/>
    </source>
</evidence>
<evidence type="ECO:0000256" key="17">
    <source>
        <dbReference type="RuleBase" id="RU000370"/>
    </source>
</evidence>
<proteinExistence type="inferred from homology"/>
<evidence type="ECO:0000256" key="15">
    <source>
        <dbReference type="ARBA" id="ARBA00023136"/>
    </source>
</evidence>
<comment type="pathway">
    <text evidence="2 18">Energy metabolism; oxidative phosphorylation.</text>
</comment>
<keyword evidence="15 18" id="KW-0472">Membrane</keyword>
<protein>
    <recommendedName>
        <fullName evidence="18">Cytochrome c oxidase subunit 1</fullName>
        <ecNumber evidence="18">7.1.1.9</ecNumber>
    </recommendedName>
</protein>
<dbReference type="Proteomes" id="UP001291309">
    <property type="component" value="Unassembled WGS sequence"/>
</dbReference>
<dbReference type="SUPFAM" id="SSF81442">
    <property type="entry name" value="Cytochrome c oxidase subunit I-like"/>
    <property type="match status" value="1"/>
</dbReference>
<evidence type="ECO:0000256" key="3">
    <source>
        <dbReference type="ARBA" id="ARBA00009578"/>
    </source>
</evidence>
<feature type="transmembrane region" description="Helical" evidence="18">
    <location>
        <begin position="410"/>
        <end position="432"/>
    </location>
</feature>
<accession>A0ABU5H2K7</accession>
<reference evidence="21 22" key="1">
    <citation type="submission" date="2023-12" db="EMBL/GenBank/DDBJ databases">
        <title>the genome sequence of Hyalangium sp. s54d21.</title>
        <authorList>
            <person name="Zhang X."/>
        </authorList>
    </citation>
    <scope>NUCLEOTIDE SEQUENCE [LARGE SCALE GENOMIC DNA]</scope>
    <source>
        <strain evidence="22">s54d21</strain>
    </source>
</reference>
<feature type="transmembrane region" description="Helical" evidence="18">
    <location>
        <begin position="181"/>
        <end position="205"/>
    </location>
</feature>
<evidence type="ECO:0000256" key="7">
    <source>
        <dbReference type="ARBA" id="ARBA00022660"/>
    </source>
</evidence>
<dbReference type="PANTHER" id="PTHR10422">
    <property type="entry name" value="CYTOCHROME C OXIDASE SUBUNIT 1"/>
    <property type="match status" value="1"/>
</dbReference>
<dbReference type="PROSITE" id="PS00077">
    <property type="entry name" value="COX1_CUB"/>
    <property type="match status" value="1"/>
</dbReference>
<keyword evidence="14 18" id="KW-0186">Copper</keyword>
<dbReference type="PROSITE" id="PS50855">
    <property type="entry name" value="COX1"/>
    <property type="match status" value="1"/>
</dbReference>
<keyword evidence="5 18" id="KW-1003">Cell membrane</keyword>
<feature type="transmembrane region" description="Helical" evidence="18">
    <location>
        <begin position="98"/>
        <end position="123"/>
    </location>
</feature>
<evidence type="ECO:0000256" key="13">
    <source>
        <dbReference type="ARBA" id="ARBA00023004"/>
    </source>
</evidence>
<evidence type="ECO:0000256" key="4">
    <source>
        <dbReference type="ARBA" id="ARBA00022448"/>
    </source>
</evidence>
<comment type="function">
    <text evidence="18">Cytochrome c oxidase is the component of the respiratory chain that catalyzes the reduction of oxygen to water. Subunits 1-3 form the functional core of the enzyme complex. CO I is the catalytic subunit of the enzyme. Electrons originating in cytochrome c are transferred via the copper A center of subunit 2 and heme A of subunit 1 to the bimetallic center formed by heme A3 and copper B.</text>
</comment>
<evidence type="ECO:0000256" key="2">
    <source>
        <dbReference type="ARBA" id="ARBA00004673"/>
    </source>
</evidence>
<feature type="transmembrane region" description="Helical" evidence="18">
    <location>
        <begin position="279"/>
        <end position="298"/>
    </location>
</feature>
<feature type="transmembrane region" description="Helical" evidence="18">
    <location>
        <begin position="135"/>
        <end position="154"/>
    </location>
</feature>
<sequence length="648" mass="72361">MSSGSVLPSPALPDAPPLESEAEARERAQLERTWSPLGGLKGWLSDVHHTTIGRRFIVTAFIFFLLGGVEALVMRLQLARPESTVLGPDLYNQVFTMHGSTMMFLFAVPMMEGVGLLLVPLMIGTRNAAFPRLNAFAYYTYLIGGLLMNVSFLLDMGPDTGWFAYVPLSGPEYSPGKRVDVWAQMITFTELSALAGSVNMIATIFKLRAPGMSLNRMPLFVWAQLVKAFMILFSMPAVMLASLYLAMDRLIGTHFFNPAEGGDALLWQHLFWFFGHPEVYIIFLPALGILSSVLAVFARREIFGYLPMVLAMVAIGFIGFGLWVHHMFATGLPQLGQSFFTAASLMVAVPSGVQIFCWLATLWGGKLRLRLPLYWILAFFALFVFGGLSGVMLGAYALDLQVHDTFFVVAHFHYVLIGGAVFPLFGGFYYWFPKFTGRMLSERLGKWHFWLFFAGFNLTFFPMHYLGLMGMPRRVYTYAPDRGWTDLNLLATVGTFIMAVGLVLFVVNVFWSRKRGAVAGDNPWDADTLEWATSSPPPPYNFLHLPTVRGRYALWTQAVDQPIVTGVRSDRPEVLVTRLMDAEPDHRMEQPGPSLWPLAVALSSGVAFTVSIFTPWGIVIGAGLALITLTGWFWPKKPYREELLEEQP</sequence>
<keyword evidence="12 18" id="KW-1133">Transmembrane helix</keyword>
<keyword evidence="13 18" id="KW-0408">Iron</keyword>
<name>A0ABU5H2K7_9BACT</name>
<dbReference type="RefSeq" id="WP_321546417.1">
    <property type="nucleotide sequence ID" value="NZ_JAXIVS010000004.1"/>
</dbReference>
<keyword evidence="9 18" id="KW-0479">Metal-binding</keyword>
<comment type="similarity">
    <text evidence="3 17">Belongs to the heme-copper respiratory oxidase family.</text>
</comment>
<dbReference type="Gene3D" id="1.20.210.10">
    <property type="entry name" value="Cytochrome c oxidase-like, subunit I domain"/>
    <property type="match status" value="1"/>
</dbReference>
<dbReference type="InterPro" id="IPR023615">
    <property type="entry name" value="Cyt_c_Oxase_su1_BS"/>
</dbReference>
<dbReference type="CDD" id="cd01662">
    <property type="entry name" value="Ubiquinol_Oxidase_I"/>
    <property type="match status" value="1"/>
</dbReference>
<feature type="transmembrane region" description="Helical" evidence="18">
    <location>
        <begin position="444"/>
        <end position="467"/>
    </location>
</feature>
<keyword evidence="7 17" id="KW-0679">Respiratory chain</keyword>
<keyword evidence="10" id="KW-1278">Translocase</keyword>
<dbReference type="InterPro" id="IPR036927">
    <property type="entry name" value="Cyt_c_oxase-like_su1_sf"/>
</dbReference>
<evidence type="ECO:0000256" key="10">
    <source>
        <dbReference type="ARBA" id="ARBA00022967"/>
    </source>
</evidence>
<dbReference type="EMBL" id="JAXIVS010000004">
    <property type="protein sequence ID" value="MDY7227703.1"/>
    <property type="molecule type" value="Genomic_DNA"/>
</dbReference>
<feature type="transmembrane region" description="Helical" evidence="18">
    <location>
        <begin position="56"/>
        <end position="78"/>
    </location>
</feature>
<feature type="transmembrane region" description="Helical" evidence="18">
    <location>
        <begin position="338"/>
        <end position="361"/>
    </location>
</feature>
<evidence type="ECO:0000256" key="6">
    <source>
        <dbReference type="ARBA" id="ARBA00022617"/>
    </source>
</evidence>
<evidence type="ECO:0000256" key="9">
    <source>
        <dbReference type="ARBA" id="ARBA00022723"/>
    </source>
</evidence>
<feature type="transmembrane region" description="Helical" evidence="18">
    <location>
        <begin position="373"/>
        <end position="398"/>
    </location>
</feature>
<evidence type="ECO:0000256" key="18">
    <source>
        <dbReference type="RuleBase" id="RU363061"/>
    </source>
</evidence>
<keyword evidence="22" id="KW-1185">Reference proteome</keyword>
<keyword evidence="6 17" id="KW-0349">Heme</keyword>
<evidence type="ECO:0000256" key="12">
    <source>
        <dbReference type="ARBA" id="ARBA00022989"/>
    </source>
</evidence>
<evidence type="ECO:0000256" key="8">
    <source>
        <dbReference type="ARBA" id="ARBA00022692"/>
    </source>
</evidence>
<comment type="subcellular location">
    <subcellularLocation>
        <location evidence="1 18">Cell membrane</location>
        <topology evidence="1 18">Multi-pass membrane protein</topology>
    </subcellularLocation>
</comment>
<dbReference type="InterPro" id="IPR014241">
    <property type="entry name" value="Cyt_c_oxidase_su1_bac"/>
</dbReference>
<dbReference type="PRINTS" id="PR01165">
    <property type="entry name" value="CYCOXIDASEI"/>
</dbReference>
<feature type="transmembrane region" description="Helical" evidence="18">
    <location>
        <begin position="305"/>
        <end position="326"/>
    </location>
</feature>